<protein>
    <submittedName>
        <fullName evidence="2">Uncharacterized protein</fullName>
    </submittedName>
</protein>
<evidence type="ECO:0000313" key="3">
    <source>
        <dbReference type="Proteomes" id="UP000054498"/>
    </source>
</evidence>
<dbReference type="RefSeq" id="XP_013898806.1">
    <property type="nucleotide sequence ID" value="XM_014043352.1"/>
</dbReference>
<feature type="non-terminal residue" evidence="2">
    <location>
        <position position="239"/>
    </location>
</feature>
<dbReference type="GeneID" id="25741055"/>
<reference evidence="2 3" key="1">
    <citation type="journal article" date="2013" name="BMC Genomics">
        <title>Reconstruction of the lipid metabolism for the microalga Monoraphidium neglectum from its genome sequence reveals characteristics suitable for biofuel production.</title>
        <authorList>
            <person name="Bogen C."/>
            <person name="Al-Dilaimi A."/>
            <person name="Albersmeier A."/>
            <person name="Wichmann J."/>
            <person name="Grundmann M."/>
            <person name="Rupp O."/>
            <person name="Lauersen K.J."/>
            <person name="Blifernez-Klassen O."/>
            <person name="Kalinowski J."/>
            <person name="Goesmann A."/>
            <person name="Mussgnug J.H."/>
            <person name="Kruse O."/>
        </authorList>
    </citation>
    <scope>NUCLEOTIDE SEQUENCE [LARGE SCALE GENOMIC DNA]</scope>
    <source>
        <strain evidence="2 3">SAG 48.87</strain>
    </source>
</reference>
<organism evidence="2 3">
    <name type="scientific">Monoraphidium neglectum</name>
    <dbReference type="NCBI Taxonomy" id="145388"/>
    <lineage>
        <taxon>Eukaryota</taxon>
        <taxon>Viridiplantae</taxon>
        <taxon>Chlorophyta</taxon>
        <taxon>core chlorophytes</taxon>
        <taxon>Chlorophyceae</taxon>
        <taxon>CS clade</taxon>
        <taxon>Sphaeropleales</taxon>
        <taxon>Selenastraceae</taxon>
        <taxon>Monoraphidium</taxon>
    </lineage>
</organism>
<dbReference type="Proteomes" id="UP000054498">
    <property type="component" value="Unassembled WGS sequence"/>
</dbReference>
<keyword evidence="3" id="KW-1185">Reference proteome</keyword>
<proteinExistence type="predicted"/>
<accession>A0A0D2MGC9</accession>
<name>A0A0D2MGC9_9CHLO</name>
<keyword evidence="1" id="KW-0732">Signal</keyword>
<dbReference type="KEGG" id="mng:MNEG_8179"/>
<sequence>MQAVILVLLAALLGAAARAATADQRLCSKVDAASLAQAAAAALIGDARLTASDAKFSGSCDALGLSPLNNTSPGGGAAGLEPPFSGPAVVLSIGAAGRVGRGRTTAARLPSPGATAIDGFDTASLEFLVHVAPAATAGLELLQLSLQFAFATQEGARPVAAPWRGRPRPDTAAIVILPTEGNASAAPAHRAAGAAAAGHANVAFLPSGAAVDASAVLAQRRASSDQALVHDSNGWVITT</sequence>
<evidence type="ECO:0000256" key="1">
    <source>
        <dbReference type="SAM" id="SignalP"/>
    </source>
</evidence>
<feature type="signal peptide" evidence="1">
    <location>
        <begin position="1"/>
        <end position="22"/>
    </location>
</feature>
<dbReference type="AlphaFoldDB" id="A0A0D2MGC9"/>
<gene>
    <name evidence="2" type="ORF">MNEG_8179</name>
</gene>
<dbReference type="EMBL" id="KK101744">
    <property type="protein sequence ID" value="KIY99786.1"/>
    <property type="molecule type" value="Genomic_DNA"/>
</dbReference>
<evidence type="ECO:0000313" key="2">
    <source>
        <dbReference type="EMBL" id="KIY99786.1"/>
    </source>
</evidence>
<feature type="chain" id="PRO_5002246942" evidence="1">
    <location>
        <begin position="23"/>
        <end position="239"/>
    </location>
</feature>